<feature type="region of interest" description="Disordered" evidence="1">
    <location>
        <begin position="584"/>
        <end position="641"/>
    </location>
</feature>
<gene>
    <name evidence="4" type="primary">WBGene00276843</name>
</gene>
<dbReference type="Gene3D" id="3.40.50.10190">
    <property type="entry name" value="BRCT domain"/>
    <property type="match status" value="1"/>
</dbReference>
<dbReference type="GO" id="GO:0005634">
    <property type="term" value="C:nucleus"/>
    <property type="evidence" value="ECO:0000318"/>
    <property type="project" value="GO_Central"/>
</dbReference>
<reference evidence="5" key="1">
    <citation type="journal article" date="2008" name="Nat. Genet.">
        <title>The Pristionchus pacificus genome provides a unique perspective on nematode lifestyle and parasitism.</title>
        <authorList>
            <person name="Dieterich C."/>
            <person name="Clifton S.W."/>
            <person name="Schuster L.N."/>
            <person name="Chinwalla A."/>
            <person name="Delehaunty K."/>
            <person name="Dinkelacker I."/>
            <person name="Fulton L."/>
            <person name="Fulton R."/>
            <person name="Godfrey J."/>
            <person name="Minx P."/>
            <person name="Mitreva M."/>
            <person name="Roeseler W."/>
            <person name="Tian H."/>
            <person name="Witte H."/>
            <person name="Yang S.P."/>
            <person name="Wilson R.K."/>
            <person name="Sommer R.J."/>
        </authorList>
    </citation>
    <scope>NUCLEOTIDE SEQUENCE [LARGE SCALE GENOMIC DNA]</scope>
    <source>
        <strain evidence="5">PS312</strain>
    </source>
</reference>
<sequence length="672" mass="75493">MRITVGLSCPDTVITSLRSLGHRSIHPISPTTQLLIATSVQDRAYRSAISLGIPVILPEGLIAEISEDTIRRFRLPIFAGLRIATSGFHAADRDRIERFVRDNGGTISSHSSASHIILDPAGVVSNPQKEQKILTPEWIRECEDLGWCANESKFLIHHKLKRRSAPRKGQIVSSDPVPEKVRIEERLIDVTEGENEPNISSDHGKYRRYQLVMELYQSEINTLKSIDFIVRLSSSSPLSQSLSDLIFYSFHALHPVYTRLISALGETIGRWNDESTIGDIYTTLTDYLMSAFLPYFHSLEASLKAFKKIIKEQPKFAQFIEEKEKDRSIGRQKIEHLLSSPSQQLMSRSTIMLKEILQHTQPQHDDFSLLQGAVICVEGILEQANENRRSSAKVDEIISQIDGTPAIFFLSPRQLLGRFSITSNGGTGSWQSSIRSNLLLLLNDFLLVATTIQPEAKCMRSQPEESFRYLAHVSYDAVREIARVEKNGTALFFITIRSELSDEEWRILDEGGVEKKALDLLMKQVRLNTPRAIFISNQSYSSSSFERQSALSSLLSPSPSSSPFDPYVPFSKLRTLSGRLKKFRQPQSPMISPLRSSQNSNEISLPTSPHPNRSQSSSQSTVSSQDSVMSTGSSIGWSLDENDSRLVQSVDPYENGRKFVPFSIRNIAFHPI</sequence>
<dbReference type="InterPro" id="IPR036420">
    <property type="entry name" value="BRCT_dom_sf"/>
</dbReference>
<dbReference type="GO" id="GO:0005938">
    <property type="term" value="C:cell cortex"/>
    <property type="evidence" value="ECO:0000318"/>
    <property type="project" value="GO_Central"/>
</dbReference>
<dbReference type="SUPFAM" id="SSF52113">
    <property type="entry name" value="BRCT domain"/>
    <property type="match status" value="1"/>
</dbReference>
<evidence type="ECO:0000313" key="5">
    <source>
        <dbReference type="Proteomes" id="UP000005239"/>
    </source>
</evidence>
<evidence type="ECO:0000259" key="3">
    <source>
        <dbReference type="PROSITE" id="PS50172"/>
    </source>
</evidence>
<proteinExistence type="predicted"/>
<organism evidence="4 5">
    <name type="scientific">Pristionchus pacificus</name>
    <name type="common">Parasitic nematode worm</name>
    <dbReference type="NCBI Taxonomy" id="54126"/>
    <lineage>
        <taxon>Eukaryota</taxon>
        <taxon>Metazoa</taxon>
        <taxon>Ecdysozoa</taxon>
        <taxon>Nematoda</taxon>
        <taxon>Chromadorea</taxon>
        <taxon>Rhabditida</taxon>
        <taxon>Rhabditina</taxon>
        <taxon>Diplogasteromorpha</taxon>
        <taxon>Diplogasteroidea</taxon>
        <taxon>Neodiplogasteridae</taxon>
        <taxon>Pristionchus</taxon>
    </lineage>
</organism>
<dbReference type="Pfam" id="PF00621">
    <property type="entry name" value="RhoGEF"/>
    <property type="match status" value="1"/>
</dbReference>
<dbReference type="InterPro" id="IPR001357">
    <property type="entry name" value="BRCT_dom"/>
</dbReference>
<dbReference type="Gene3D" id="1.20.900.10">
    <property type="entry name" value="Dbl homology (DH) domain"/>
    <property type="match status" value="1"/>
</dbReference>
<evidence type="ECO:0000256" key="1">
    <source>
        <dbReference type="SAM" id="MobiDB-lite"/>
    </source>
</evidence>
<dbReference type="GO" id="GO:0005096">
    <property type="term" value="F:GTPase activator activity"/>
    <property type="evidence" value="ECO:0007669"/>
    <property type="project" value="InterPro"/>
</dbReference>
<keyword evidence="5" id="KW-1185">Reference proteome</keyword>
<dbReference type="SUPFAM" id="SSF48065">
    <property type="entry name" value="DBL homology domain (DH-domain)"/>
    <property type="match status" value="1"/>
</dbReference>
<dbReference type="PROSITE" id="PS50172">
    <property type="entry name" value="BRCT"/>
    <property type="match status" value="1"/>
</dbReference>
<evidence type="ECO:0000313" key="4">
    <source>
        <dbReference type="EnsemblMetazoa" id="PPA38474.1"/>
    </source>
</evidence>
<dbReference type="InterPro" id="IPR035899">
    <property type="entry name" value="DBL_dom_sf"/>
</dbReference>
<dbReference type="EnsemblMetazoa" id="PPA38474.1">
    <property type="protein sequence ID" value="PPA38474.1"/>
    <property type="gene ID" value="WBGene00276843"/>
</dbReference>
<protein>
    <recommendedName>
        <fullName evidence="6">BRCT domain-containing protein</fullName>
    </recommendedName>
</protein>
<feature type="domain" description="DH" evidence="2">
    <location>
        <begin position="207"/>
        <end position="387"/>
    </location>
</feature>
<dbReference type="Pfam" id="PF00533">
    <property type="entry name" value="BRCT"/>
    <property type="match status" value="1"/>
</dbReference>
<accession>A0A8R1YVV4</accession>
<feature type="domain" description="BRCT" evidence="3">
    <location>
        <begin position="73"/>
        <end position="156"/>
    </location>
</feature>
<dbReference type="Proteomes" id="UP000005239">
    <property type="component" value="Unassembled WGS sequence"/>
</dbReference>
<dbReference type="GO" id="GO:2000431">
    <property type="term" value="P:regulation of cytokinesis, actomyosin contractile ring assembly"/>
    <property type="evidence" value="ECO:0007669"/>
    <property type="project" value="InterPro"/>
</dbReference>
<evidence type="ECO:0000259" key="2">
    <source>
        <dbReference type="PROSITE" id="PS50010"/>
    </source>
</evidence>
<feature type="compositionally biased region" description="Low complexity" evidence="1">
    <location>
        <begin position="614"/>
        <end position="631"/>
    </location>
</feature>
<name>A0A8R1YVV4_PRIPA</name>
<dbReference type="PROSITE" id="PS50010">
    <property type="entry name" value="DH_2"/>
    <property type="match status" value="1"/>
</dbReference>
<dbReference type="InterPro" id="IPR000219">
    <property type="entry name" value="DH_dom"/>
</dbReference>
<dbReference type="PANTHER" id="PTHR16777:SF2">
    <property type="entry name" value="PROTEIN ECT2"/>
    <property type="match status" value="1"/>
</dbReference>
<dbReference type="InterPro" id="IPR026817">
    <property type="entry name" value="Ect2"/>
</dbReference>
<feature type="compositionally biased region" description="Polar residues" evidence="1">
    <location>
        <begin position="585"/>
        <end position="613"/>
    </location>
</feature>
<dbReference type="PANTHER" id="PTHR16777">
    <property type="entry name" value="PROTEIN ECT2"/>
    <property type="match status" value="1"/>
</dbReference>
<dbReference type="GO" id="GO:0007399">
    <property type="term" value="P:nervous system development"/>
    <property type="evidence" value="ECO:0000318"/>
    <property type="project" value="GO_Central"/>
</dbReference>
<dbReference type="SMART" id="SM00292">
    <property type="entry name" value="BRCT"/>
    <property type="match status" value="1"/>
</dbReference>
<evidence type="ECO:0008006" key="6">
    <source>
        <dbReference type="Google" id="ProtNLM"/>
    </source>
</evidence>
<dbReference type="AlphaFoldDB" id="A0A8R1YVV4"/>
<dbReference type="GO" id="GO:0005085">
    <property type="term" value="F:guanyl-nucleotide exchange factor activity"/>
    <property type="evidence" value="ECO:0000318"/>
    <property type="project" value="GO_Central"/>
</dbReference>
<dbReference type="GO" id="GO:0000281">
    <property type="term" value="P:mitotic cytokinesis"/>
    <property type="evidence" value="ECO:0000318"/>
    <property type="project" value="GO_Central"/>
</dbReference>
<dbReference type="SMART" id="SM00325">
    <property type="entry name" value="RhoGEF"/>
    <property type="match status" value="1"/>
</dbReference>
<reference evidence="4" key="2">
    <citation type="submission" date="2022-06" db="UniProtKB">
        <authorList>
            <consortium name="EnsemblMetazoa"/>
        </authorList>
    </citation>
    <scope>IDENTIFICATION</scope>
    <source>
        <strain evidence="4">PS312</strain>
    </source>
</reference>